<dbReference type="AlphaFoldDB" id="A0A0F9YJM4"/>
<gene>
    <name evidence="1" type="ORF">UR21_C0006G0039</name>
</gene>
<dbReference type="EMBL" id="LBOI01000006">
    <property type="protein sequence ID" value="KKP31724.1"/>
    <property type="molecule type" value="Genomic_DNA"/>
</dbReference>
<accession>A0A0F9YJM4</accession>
<proteinExistence type="predicted"/>
<reference evidence="1 2" key="1">
    <citation type="journal article" date="2015" name="Nature">
        <title>rRNA introns, odd ribosomes, and small enigmatic genomes across a large radiation of phyla.</title>
        <authorList>
            <person name="Brown C.T."/>
            <person name="Hug L.A."/>
            <person name="Thomas B.C."/>
            <person name="Sharon I."/>
            <person name="Castelle C.J."/>
            <person name="Singh A."/>
            <person name="Wilkins M.J."/>
            <person name="Williams K.H."/>
            <person name="Banfield J.F."/>
        </authorList>
    </citation>
    <scope>NUCLEOTIDE SEQUENCE [LARGE SCALE GENOMIC DNA]</scope>
</reference>
<protein>
    <submittedName>
        <fullName evidence="1">Uncharacterized protein</fullName>
    </submittedName>
</protein>
<dbReference type="Proteomes" id="UP000034803">
    <property type="component" value="Unassembled WGS sequence"/>
</dbReference>
<evidence type="ECO:0000313" key="2">
    <source>
        <dbReference type="Proteomes" id="UP000034803"/>
    </source>
</evidence>
<evidence type="ECO:0000313" key="1">
    <source>
        <dbReference type="EMBL" id="KKP31724.1"/>
    </source>
</evidence>
<comment type="caution">
    <text evidence="1">The sequence shown here is derived from an EMBL/GenBank/DDBJ whole genome shotgun (WGS) entry which is preliminary data.</text>
</comment>
<sequence length="76" mass="8865">MRKDILQNQGEKSDLPDFNALIQSRVDYQEYLDNFENRPPLTECTGPMSFDEWTDHQNAFNAIIKAINNFSNPDKN</sequence>
<organism evidence="1 2">
    <name type="scientific">Candidatus Woesebacteria bacterium GW2011_GWC2_31_9</name>
    <dbReference type="NCBI Taxonomy" id="1618586"/>
    <lineage>
        <taxon>Bacteria</taxon>
        <taxon>Candidatus Woeseibacteriota</taxon>
    </lineage>
</organism>
<name>A0A0F9YJM4_9BACT</name>